<evidence type="ECO:0000313" key="1">
    <source>
        <dbReference type="EMBL" id="THG22130.1"/>
    </source>
</evidence>
<organism evidence="1 2">
    <name type="scientific">Camellia sinensis var. sinensis</name>
    <name type="common">China tea</name>
    <dbReference type="NCBI Taxonomy" id="542762"/>
    <lineage>
        <taxon>Eukaryota</taxon>
        <taxon>Viridiplantae</taxon>
        <taxon>Streptophyta</taxon>
        <taxon>Embryophyta</taxon>
        <taxon>Tracheophyta</taxon>
        <taxon>Spermatophyta</taxon>
        <taxon>Magnoliopsida</taxon>
        <taxon>eudicotyledons</taxon>
        <taxon>Gunneridae</taxon>
        <taxon>Pentapetalae</taxon>
        <taxon>asterids</taxon>
        <taxon>Ericales</taxon>
        <taxon>Theaceae</taxon>
        <taxon>Camellia</taxon>
    </lineage>
</organism>
<accession>A0A4S4EYH9</accession>
<dbReference type="EMBL" id="SDRB02000959">
    <property type="protein sequence ID" value="THG22130.1"/>
    <property type="molecule type" value="Genomic_DNA"/>
</dbReference>
<protein>
    <submittedName>
        <fullName evidence="1">Uncharacterized protein</fullName>
    </submittedName>
</protein>
<evidence type="ECO:0000313" key="2">
    <source>
        <dbReference type="Proteomes" id="UP000306102"/>
    </source>
</evidence>
<comment type="caution">
    <text evidence="1">The sequence shown here is derived from an EMBL/GenBank/DDBJ whole genome shotgun (WGS) entry which is preliminary data.</text>
</comment>
<dbReference type="PANTHER" id="PTHR31384">
    <property type="entry name" value="AUXIN RESPONSE FACTOR 4-RELATED"/>
    <property type="match status" value="1"/>
</dbReference>
<dbReference type="GO" id="GO:0009725">
    <property type="term" value="P:response to hormone"/>
    <property type="evidence" value="ECO:0007669"/>
    <property type="project" value="InterPro"/>
</dbReference>
<dbReference type="AlphaFoldDB" id="A0A4S4EYH9"/>
<dbReference type="GO" id="GO:0006355">
    <property type="term" value="P:regulation of DNA-templated transcription"/>
    <property type="evidence" value="ECO:0007669"/>
    <property type="project" value="InterPro"/>
</dbReference>
<keyword evidence="2" id="KW-1185">Reference proteome</keyword>
<dbReference type="PANTHER" id="PTHR31384:SF150">
    <property type="entry name" value="AUXIN RESPONSE FACTOR 6"/>
    <property type="match status" value="1"/>
</dbReference>
<name>A0A4S4EYH9_CAMSN</name>
<dbReference type="STRING" id="542762.A0A4S4EYH9"/>
<dbReference type="InterPro" id="IPR044835">
    <property type="entry name" value="ARF_plant"/>
</dbReference>
<dbReference type="GO" id="GO:0003677">
    <property type="term" value="F:DNA binding"/>
    <property type="evidence" value="ECO:0007669"/>
    <property type="project" value="InterPro"/>
</dbReference>
<proteinExistence type="predicted"/>
<gene>
    <name evidence="1" type="ORF">TEA_020846</name>
</gene>
<reference evidence="1 2" key="1">
    <citation type="journal article" date="2018" name="Proc. Natl. Acad. Sci. U.S.A.">
        <title>Draft genome sequence of Camellia sinensis var. sinensis provides insights into the evolution of the tea genome and tea quality.</title>
        <authorList>
            <person name="Wei C."/>
            <person name="Yang H."/>
            <person name="Wang S."/>
            <person name="Zhao J."/>
            <person name="Liu C."/>
            <person name="Gao L."/>
            <person name="Xia E."/>
            <person name="Lu Y."/>
            <person name="Tai Y."/>
            <person name="She G."/>
            <person name="Sun J."/>
            <person name="Cao H."/>
            <person name="Tong W."/>
            <person name="Gao Q."/>
            <person name="Li Y."/>
            <person name="Deng W."/>
            <person name="Jiang X."/>
            <person name="Wang W."/>
            <person name="Chen Q."/>
            <person name="Zhang S."/>
            <person name="Li H."/>
            <person name="Wu J."/>
            <person name="Wang P."/>
            <person name="Li P."/>
            <person name="Shi C."/>
            <person name="Zheng F."/>
            <person name="Jian J."/>
            <person name="Huang B."/>
            <person name="Shan D."/>
            <person name="Shi M."/>
            <person name="Fang C."/>
            <person name="Yue Y."/>
            <person name="Li F."/>
            <person name="Li D."/>
            <person name="Wei S."/>
            <person name="Han B."/>
            <person name="Jiang C."/>
            <person name="Yin Y."/>
            <person name="Xia T."/>
            <person name="Zhang Z."/>
            <person name="Bennetzen J.L."/>
            <person name="Zhao S."/>
            <person name="Wan X."/>
        </authorList>
    </citation>
    <scope>NUCLEOTIDE SEQUENCE [LARGE SCALE GENOMIC DNA]</scope>
    <source>
        <strain evidence="2">cv. Shuchazao</strain>
        <tissue evidence="1">Leaf</tissue>
    </source>
</reference>
<sequence length="327" mass="35835">MASTSTRLKPPKKETLIAETQEVLDLVTQDNTEIIKKIQATKKSHSVNELVRITHLEGKIEIRHLFKLEACQYQGPTWTTFSTTTSMVDFPPNLEDGELWLPSDIYQEIISGTKLEALAPNNITQECDLEIKSFDHGGTRELKEKNCPFPIDEKGKEPRGFVSNSRGTGVFLPKTSVDQSKPLKRTGVFLQSFIATAPLVIHKKKKSFARRKHTGSDSCSMKHTGLSPVLEKERGGAFPIACLIKVSSESFPSDFIASGVPLGLSFTTGNYTSLWLLLGIRHAIRPQTVMPSSVLSSDSMHIGLLAAAAHAAATNSCFTNAAALQIK</sequence>
<dbReference type="Proteomes" id="UP000306102">
    <property type="component" value="Unassembled WGS sequence"/>
</dbReference>